<dbReference type="eggNOG" id="COG4544">
    <property type="taxonomic scope" value="Bacteria"/>
</dbReference>
<accession>A7HW53</accession>
<proteinExistence type="predicted"/>
<dbReference type="Proteomes" id="UP000006377">
    <property type="component" value="Chromosome"/>
</dbReference>
<organism evidence="1 2">
    <name type="scientific">Parvibaculum lavamentivorans (strain DS-1 / DSM 13023 / NCIMB 13966)</name>
    <dbReference type="NCBI Taxonomy" id="402881"/>
    <lineage>
        <taxon>Bacteria</taxon>
        <taxon>Pseudomonadati</taxon>
        <taxon>Pseudomonadota</taxon>
        <taxon>Alphaproteobacteria</taxon>
        <taxon>Hyphomicrobiales</taxon>
        <taxon>Parvibaculaceae</taxon>
        <taxon>Parvibaculum</taxon>
    </lineage>
</organism>
<dbReference type="Gene3D" id="3.40.50.300">
    <property type="entry name" value="P-loop containing nucleotide triphosphate hydrolases"/>
    <property type="match status" value="1"/>
</dbReference>
<dbReference type="InterPro" id="IPR027417">
    <property type="entry name" value="P-loop_NTPase"/>
</dbReference>
<dbReference type="AlphaFoldDB" id="A7HW53"/>
<evidence type="ECO:0000313" key="1">
    <source>
        <dbReference type="EMBL" id="ABS64136.1"/>
    </source>
</evidence>
<dbReference type="InterPro" id="IPR017026">
    <property type="entry name" value="ImuA"/>
</dbReference>
<sequence length="275" mass="28782">MSQAAKAALIADLKSRIASPLSIGGDGCAAMSLGDAKIDRMLPDGGLRLGALHEIVAATYHDTGAVGGFLAGLAVCVMSRSTAPILWCDAGRSPFDMGRLYGPGIAAFGLDPARLILVAPPRDSDCLWVMEEALRSHAFAAVVGEVESSSASLDLTATRRLQLAAEEAKIPVFLSTGCRKAAGGASAAVTRWQVKAAPSAPVSYADEKERLPGIPRWEVDLVRSRGGQPGHWLVEWSGAANLFSVIDAEETHRAKPGLVAGYANVEALVPLRRMG</sequence>
<dbReference type="EMBL" id="CP000774">
    <property type="protein sequence ID" value="ABS64136.1"/>
    <property type="molecule type" value="Genomic_DNA"/>
</dbReference>
<keyword evidence="2" id="KW-1185">Reference proteome</keyword>
<dbReference type="SUPFAM" id="SSF52540">
    <property type="entry name" value="P-loop containing nucleoside triphosphate hydrolases"/>
    <property type="match status" value="1"/>
</dbReference>
<evidence type="ECO:0008006" key="3">
    <source>
        <dbReference type="Google" id="ProtNLM"/>
    </source>
</evidence>
<evidence type="ECO:0000313" key="2">
    <source>
        <dbReference type="Proteomes" id="UP000006377"/>
    </source>
</evidence>
<gene>
    <name evidence="1" type="ordered locus">Plav_2527</name>
</gene>
<dbReference type="HOGENOM" id="CLU_065750_1_0_5"/>
<protein>
    <recommendedName>
        <fullName evidence="3">Damage-inducible mutagenesis protein</fullName>
    </recommendedName>
</protein>
<dbReference type="KEGG" id="pla:Plav_2527"/>
<dbReference type="STRING" id="402881.Plav_2527"/>
<name>A7HW53_PARL1</name>
<dbReference type="PIRSF" id="PIRSF034285">
    <property type="entry name" value="UCP034285"/>
    <property type="match status" value="1"/>
</dbReference>
<reference evidence="1 2" key="1">
    <citation type="journal article" date="2011" name="Stand. Genomic Sci.">
        <title>Complete genome sequence of Parvibaculum lavamentivorans type strain (DS-1(T)).</title>
        <authorList>
            <person name="Schleheck D."/>
            <person name="Weiss M."/>
            <person name="Pitluck S."/>
            <person name="Bruce D."/>
            <person name="Land M.L."/>
            <person name="Han S."/>
            <person name="Saunders E."/>
            <person name="Tapia R."/>
            <person name="Detter C."/>
            <person name="Brettin T."/>
            <person name="Han J."/>
            <person name="Woyke T."/>
            <person name="Goodwin L."/>
            <person name="Pennacchio L."/>
            <person name="Nolan M."/>
            <person name="Cook A.M."/>
            <person name="Kjelleberg S."/>
            <person name="Thomas T."/>
        </authorList>
    </citation>
    <scope>NUCLEOTIDE SEQUENCE [LARGE SCALE GENOMIC DNA]</scope>
    <source>
        <strain evidence="2">DS-1 / DSM 13023 / NCIMB 13966</strain>
    </source>
</reference>